<evidence type="ECO:0000313" key="3">
    <source>
        <dbReference type="Proteomes" id="UP000800097"/>
    </source>
</evidence>
<feature type="compositionally biased region" description="Basic and acidic residues" evidence="1">
    <location>
        <begin position="385"/>
        <end position="438"/>
    </location>
</feature>
<gene>
    <name evidence="2" type="ORF">EI97DRAFT_455915</name>
</gene>
<keyword evidence="3" id="KW-1185">Reference proteome</keyword>
<dbReference type="GeneID" id="54553858"/>
<name>A0A6A6JTY9_WESOR</name>
<feature type="compositionally biased region" description="Basic and acidic residues" evidence="1">
    <location>
        <begin position="325"/>
        <end position="353"/>
    </location>
</feature>
<dbReference type="Proteomes" id="UP000800097">
    <property type="component" value="Unassembled WGS sequence"/>
</dbReference>
<feature type="region of interest" description="Disordered" evidence="1">
    <location>
        <begin position="371"/>
        <end position="438"/>
    </location>
</feature>
<dbReference type="EMBL" id="ML986486">
    <property type="protein sequence ID" value="KAF2279705.1"/>
    <property type="molecule type" value="Genomic_DNA"/>
</dbReference>
<evidence type="ECO:0000256" key="1">
    <source>
        <dbReference type="SAM" id="MobiDB-lite"/>
    </source>
</evidence>
<reference evidence="2" key="1">
    <citation type="journal article" date="2020" name="Stud. Mycol.">
        <title>101 Dothideomycetes genomes: a test case for predicting lifestyles and emergence of pathogens.</title>
        <authorList>
            <person name="Haridas S."/>
            <person name="Albert R."/>
            <person name="Binder M."/>
            <person name="Bloem J."/>
            <person name="Labutti K."/>
            <person name="Salamov A."/>
            <person name="Andreopoulos B."/>
            <person name="Baker S."/>
            <person name="Barry K."/>
            <person name="Bills G."/>
            <person name="Bluhm B."/>
            <person name="Cannon C."/>
            <person name="Castanera R."/>
            <person name="Culley D."/>
            <person name="Daum C."/>
            <person name="Ezra D."/>
            <person name="Gonzalez J."/>
            <person name="Henrissat B."/>
            <person name="Kuo A."/>
            <person name="Liang C."/>
            <person name="Lipzen A."/>
            <person name="Lutzoni F."/>
            <person name="Magnuson J."/>
            <person name="Mondo S."/>
            <person name="Nolan M."/>
            <person name="Ohm R."/>
            <person name="Pangilinan J."/>
            <person name="Park H.-J."/>
            <person name="Ramirez L."/>
            <person name="Alfaro M."/>
            <person name="Sun H."/>
            <person name="Tritt A."/>
            <person name="Yoshinaga Y."/>
            <person name="Zwiers L.-H."/>
            <person name="Turgeon B."/>
            <person name="Goodwin S."/>
            <person name="Spatafora J."/>
            <person name="Crous P."/>
            <person name="Grigoriev I."/>
        </authorList>
    </citation>
    <scope>NUCLEOTIDE SEQUENCE</scope>
    <source>
        <strain evidence="2">CBS 379.55</strain>
    </source>
</reference>
<dbReference type="RefSeq" id="XP_033657244.1">
    <property type="nucleotide sequence ID" value="XM_033800683.1"/>
</dbReference>
<proteinExistence type="predicted"/>
<feature type="region of interest" description="Disordered" evidence="1">
    <location>
        <begin position="314"/>
        <end position="357"/>
    </location>
</feature>
<organism evidence="2 3">
    <name type="scientific">Westerdykella ornata</name>
    <dbReference type="NCBI Taxonomy" id="318751"/>
    <lineage>
        <taxon>Eukaryota</taxon>
        <taxon>Fungi</taxon>
        <taxon>Dikarya</taxon>
        <taxon>Ascomycota</taxon>
        <taxon>Pezizomycotina</taxon>
        <taxon>Dothideomycetes</taxon>
        <taxon>Pleosporomycetidae</taxon>
        <taxon>Pleosporales</taxon>
        <taxon>Sporormiaceae</taxon>
        <taxon>Westerdykella</taxon>
    </lineage>
</organism>
<accession>A0A6A6JTY9</accession>
<protein>
    <submittedName>
        <fullName evidence="2">Uncharacterized protein</fullName>
    </submittedName>
</protein>
<sequence>MAEQNRNPEQRNYNDLNYPNRSGFVIPLRAPQASGEPSNSDDTTLVHFARRNRLGPLPPRIWVWTGSGVTFIDTETLCKTCANWHKAMTPDNPQLPVNWSYQKCTPWVMKLFRIWTMTGDLLLGGEILLEAGNNISEGTLPDPPRLVGWMELFILGQELGAVDLMRQSLGHLIDFFLDYSAIPSHGFVWNACGPRLGLHGHETALALLCACQYIRQAAIWPGFDDDPNQAFARTLLHALEGDRTHGGLLPHRDLSNLVIDGRTWPETFLSMLEGHVMGDINVFEELDRLWLEFNEPTVRGPTFLSPFEALERRMSRRPSGAPRNGSHEDRRRSSQDIFREEVRGRSPLQREARGGALRQVQRMTQRLVQVLELDQEPSHEQANYRTEDRGRVRANFHADVRRSPRTSTREEGRGQLRASLRADERGVPRTNTRAEDRR</sequence>
<evidence type="ECO:0000313" key="2">
    <source>
        <dbReference type="EMBL" id="KAF2279705.1"/>
    </source>
</evidence>
<dbReference type="AlphaFoldDB" id="A0A6A6JTY9"/>